<evidence type="ECO:0000313" key="2">
    <source>
        <dbReference type="EMBL" id="EAW08183.1"/>
    </source>
</evidence>
<dbReference type="AlphaFoldDB" id="A1CRB2"/>
<dbReference type="HOGENOM" id="CLU_2704364_0_0_1"/>
<gene>
    <name evidence="2" type="ORF">ACLA_029110</name>
</gene>
<feature type="region of interest" description="Disordered" evidence="1">
    <location>
        <begin position="1"/>
        <end position="21"/>
    </location>
</feature>
<protein>
    <submittedName>
        <fullName evidence="2">Uncharacterized protein</fullName>
    </submittedName>
</protein>
<dbReference type="EMBL" id="DS027059">
    <property type="protein sequence ID" value="EAW08183.1"/>
    <property type="molecule type" value="Genomic_DNA"/>
</dbReference>
<sequence>MSVRPQTSKIPVPQSQQMKQTPISSGFPHHFAFRKTILAYLFHPEHPADGPIIGRKLAFFSLVAIWGFLRRRQ</sequence>
<dbReference type="GeneID" id="4700787"/>
<dbReference type="KEGG" id="act:ACLA_029110"/>
<organism evidence="2 3">
    <name type="scientific">Aspergillus clavatus (strain ATCC 1007 / CBS 513.65 / DSM 816 / NCTC 3887 / NRRL 1 / QM 1276 / 107)</name>
    <dbReference type="NCBI Taxonomy" id="344612"/>
    <lineage>
        <taxon>Eukaryota</taxon>
        <taxon>Fungi</taxon>
        <taxon>Dikarya</taxon>
        <taxon>Ascomycota</taxon>
        <taxon>Pezizomycotina</taxon>
        <taxon>Eurotiomycetes</taxon>
        <taxon>Eurotiomycetidae</taxon>
        <taxon>Eurotiales</taxon>
        <taxon>Aspergillaceae</taxon>
        <taxon>Aspergillus</taxon>
        <taxon>Aspergillus subgen. Fumigati</taxon>
    </lineage>
</organism>
<evidence type="ECO:0000256" key="1">
    <source>
        <dbReference type="SAM" id="MobiDB-lite"/>
    </source>
</evidence>
<reference evidence="2 3" key="1">
    <citation type="journal article" date="2008" name="PLoS Genet.">
        <title>Genomic islands in the pathogenic filamentous fungus Aspergillus fumigatus.</title>
        <authorList>
            <person name="Fedorova N.D."/>
            <person name="Khaldi N."/>
            <person name="Joardar V.S."/>
            <person name="Maiti R."/>
            <person name="Amedeo P."/>
            <person name="Anderson M.J."/>
            <person name="Crabtree J."/>
            <person name="Silva J.C."/>
            <person name="Badger J.H."/>
            <person name="Albarraq A."/>
            <person name="Angiuoli S."/>
            <person name="Bussey H."/>
            <person name="Bowyer P."/>
            <person name="Cotty P.J."/>
            <person name="Dyer P.S."/>
            <person name="Egan A."/>
            <person name="Galens K."/>
            <person name="Fraser-Liggett C.M."/>
            <person name="Haas B.J."/>
            <person name="Inman J.M."/>
            <person name="Kent R."/>
            <person name="Lemieux S."/>
            <person name="Malavazi I."/>
            <person name="Orvis J."/>
            <person name="Roemer T."/>
            <person name="Ronning C.M."/>
            <person name="Sundaram J.P."/>
            <person name="Sutton G."/>
            <person name="Turner G."/>
            <person name="Venter J.C."/>
            <person name="White O.R."/>
            <person name="Whitty B.R."/>
            <person name="Youngman P."/>
            <person name="Wolfe K.H."/>
            <person name="Goldman G.H."/>
            <person name="Wortman J.R."/>
            <person name="Jiang B."/>
            <person name="Denning D.W."/>
            <person name="Nierman W.C."/>
        </authorList>
    </citation>
    <scope>NUCLEOTIDE SEQUENCE [LARGE SCALE GENOMIC DNA]</scope>
    <source>
        <strain evidence="3">ATCC 1007 / CBS 513.65 / DSM 816 / NCTC 3887 / NRRL 1</strain>
    </source>
</reference>
<accession>A1CRB2</accession>
<dbReference type="VEuPathDB" id="FungiDB:ACLA_029110"/>
<keyword evidence="3" id="KW-1185">Reference proteome</keyword>
<evidence type="ECO:0000313" key="3">
    <source>
        <dbReference type="Proteomes" id="UP000006701"/>
    </source>
</evidence>
<dbReference type="RefSeq" id="XP_001269609.1">
    <property type="nucleotide sequence ID" value="XM_001269608.1"/>
</dbReference>
<dbReference type="Proteomes" id="UP000006701">
    <property type="component" value="Unassembled WGS sequence"/>
</dbReference>
<name>A1CRB2_ASPCL</name>
<proteinExistence type="predicted"/>